<dbReference type="Gene3D" id="1.20.58.1120">
    <property type="match status" value="1"/>
</dbReference>
<gene>
    <name evidence="3" type="ORF">PCOR1329_LOCUS2558</name>
</gene>
<dbReference type="PANTHER" id="PTHR45703:SF8">
    <property type="entry name" value="DYNEINS HEAVY CHAIN"/>
    <property type="match status" value="1"/>
</dbReference>
<dbReference type="InterPro" id="IPR027417">
    <property type="entry name" value="P-loop_NTPase"/>
</dbReference>
<sequence length="281" mass="31744">MFEGVKTLDFVEGTKGRAARGHLAKDGESVRWQEPLALDGPVEGYLVSLEAHLRSVLREITETARAAADNWEVDKKREDWLEDYPAQLALLASQIQWTEETTRAFEDMESGSETAMRQYKLVNDDRIEKLIKRVQGDLTPNLRVKIITIITIDVHARDQIELYVTSKIMDSTDFKWMSQLRFYWQTTPEGAPLVSVTPEAQKTCAIKICDWVTLYMYEYVGNSGRLVITPLTDRCYITLTQALNLVLGGAPAGPAGTGKTETTKDGPRPRPRPADRRVQLQ</sequence>
<feature type="region of interest" description="Disordered" evidence="1">
    <location>
        <begin position="252"/>
        <end position="281"/>
    </location>
</feature>
<reference evidence="3" key="1">
    <citation type="submission" date="2023-10" db="EMBL/GenBank/DDBJ databases">
        <authorList>
            <person name="Chen Y."/>
            <person name="Shah S."/>
            <person name="Dougan E. K."/>
            <person name="Thang M."/>
            <person name="Chan C."/>
        </authorList>
    </citation>
    <scope>NUCLEOTIDE SEQUENCE [LARGE SCALE GENOMIC DNA]</scope>
</reference>
<protein>
    <recommendedName>
        <fullName evidence="2">Dynein heavy chain hydrolytic ATP-binding dynein motor region domain-containing protein</fullName>
    </recommendedName>
</protein>
<feature type="domain" description="Dynein heavy chain hydrolytic ATP-binding dynein motor region" evidence="2">
    <location>
        <begin position="215"/>
        <end position="265"/>
    </location>
</feature>
<organism evidence="3 4">
    <name type="scientific">Prorocentrum cordatum</name>
    <dbReference type="NCBI Taxonomy" id="2364126"/>
    <lineage>
        <taxon>Eukaryota</taxon>
        <taxon>Sar</taxon>
        <taxon>Alveolata</taxon>
        <taxon>Dinophyceae</taxon>
        <taxon>Prorocentrales</taxon>
        <taxon>Prorocentraceae</taxon>
        <taxon>Prorocentrum</taxon>
    </lineage>
</organism>
<dbReference type="InterPro" id="IPR035699">
    <property type="entry name" value="AAA_6"/>
</dbReference>
<feature type="compositionally biased region" description="Basic and acidic residues" evidence="1">
    <location>
        <begin position="261"/>
        <end position="281"/>
    </location>
</feature>
<accession>A0ABN9PG70</accession>
<dbReference type="Gene3D" id="3.40.50.300">
    <property type="entry name" value="P-loop containing nucleotide triphosphate hydrolases"/>
    <property type="match status" value="1"/>
</dbReference>
<evidence type="ECO:0000313" key="3">
    <source>
        <dbReference type="EMBL" id="CAK0791754.1"/>
    </source>
</evidence>
<dbReference type="Pfam" id="PF12774">
    <property type="entry name" value="AAA_6"/>
    <property type="match status" value="1"/>
</dbReference>
<dbReference type="Proteomes" id="UP001189429">
    <property type="component" value="Unassembled WGS sequence"/>
</dbReference>
<name>A0ABN9PG70_9DINO</name>
<evidence type="ECO:0000259" key="2">
    <source>
        <dbReference type="Pfam" id="PF12774"/>
    </source>
</evidence>
<evidence type="ECO:0000313" key="4">
    <source>
        <dbReference type="Proteomes" id="UP001189429"/>
    </source>
</evidence>
<evidence type="ECO:0000256" key="1">
    <source>
        <dbReference type="SAM" id="MobiDB-lite"/>
    </source>
</evidence>
<comment type="caution">
    <text evidence="3">The sequence shown here is derived from an EMBL/GenBank/DDBJ whole genome shotgun (WGS) entry which is preliminary data.</text>
</comment>
<dbReference type="PANTHER" id="PTHR45703">
    <property type="entry name" value="DYNEIN HEAVY CHAIN"/>
    <property type="match status" value="1"/>
</dbReference>
<dbReference type="InterPro" id="IPR026983">
    <property type="entry name" value="DHC"/>
</dbReference>
<dbReference type="EMBL" id="CAUYUJ010000649">
    <property type="protein sequence ID" value="CAK0791754.1"/>
    <property type="molecule type" value="Genomic_DNA"/>
</dbReference>
<proteinExistence type="predicted"/>
<keyword evidence="4" id="KW-1185">Reference proteome</keyword>